<proteinExistence type="inferred from homology"/>
<dbReference type="RefSeq" id="WP_127683970.1">
    <property type="nucleotide sequence ID" value="NZ_SACM01000005.1"/>
</dbReference>
<dbReference type="NCBIfam" id="TIGR02136">
    <property type="entry name" value="ptsS_2"/>
    <property type="match status" value="1"/>
</dbReference>
<dbReference type="SUPFAM" id="SSF53850">
    <property type="entry name" value="Periplasmic binding protein-like II"/>
    <property type="match status" value="1"/>
</dbReference>
<comment type="function">
    <text evidence="4">Involved in the system for phosphate transport across the cytoplasmic membrane.</text>
</comment>
<dbReference type="PANTHER" id="PTHR30570">
    <property type="entry name" value="PERIPLASMIC PHOSPHATE BINDING COMPONENT OF PHOSPHATE ABC TRANSPORTER"/>
    <property type="match status" value="1"/>
</dbReference>
<dbReference type="GO" id="GO:0042597">
    <property type="term" value="C:periplasmic space"/>
    <property type="evidence" value="ECO:0007669"/>
    <property type="project" value="UniProtKB-SubCell"/>
</dbReference>
<dbReference type="GO" id="GO:0006817">
    <property type="term" value="P:phosphate ion transport"/>
    <property type="evidence" value="ECO:0007669"/>
    <property type="project" value="UniProtKB-UniRule"/>
</dbReference>
<reference evidence="6 7" key="1">
    <citation type="submission" date="2019-01" db="EMBL/GenBank/DDBJ databases">
        <authorList>
            <person name="Chen W.-M."/>
        </authorList>
    </citation>
    <scope>NUCLEOTIDE SEQUENCE [LARGE SCALE GENOMIC DNA]</scope>
    <source>
        <strain evidence="6 7">CCP-18</strain>
    </source>
</reference>
<dbReference type="GO" id="GO:0005576">
    <property type="term" value="C:extracellular region"/>
    <property type="evidence" value="ECO:0007669"/>
    <property type="project" value="UniProtKB-SubCell"/>
</dbReference>
<comment type="similarity">
    <text evidence="1 4">Belongs to the PstS family.</text>
</comment>
<dbReference type="OrthoDB" id="9790048at2"/>
<organism evidence="6 7">
    <name type="scientific">Inhella crocodyli</name>
    <dbReference type="NCBI Taxonomy" id="2499851"/>
    <lineage>
        <taxon>Bacteria</taxon>
        <taxon>Pseudomonadati</taxon>
        <taxon>Pseudomonadota</taxon>
        <taxon>Betaproteobacteria</taxon>
        <taxon>Burkholderiales</taxon>
        <taxon>Sphaerotilaceae</taxon>
        <taxon>Inhella</taxon>
    </lineage>
</organism>
<keyword evidence="2 4" id="KW-0813">Transport</keyword>
<dbReference type="Proteomes" id="UP000288587">
    <property type="component" value="Unassembled WGS sequence"/>
</dbReference>
<evidence type="ECO:0000313" key="6">
    <source>
        <dbReference type="EMBL" id="RVT82989.1"/>
    </source>
</evidence>
<dbReference type="InterPro" id="IPR050811">
    <property type="entry name" value="Phosphate_ABC_transporter"/>
</dbReference>
<dbReference type="CDD" id="cd13654">
    <property type="entry name" value="PBP2_phosphate_like_2"/>
    <property type="match status" value="1"/>
</dbReference>
<comment type="subcellular location">
    <subcellularLocation>
        <location evidence="4">Periplasm</location>
    </subcellularLocation>
    <subcellularLocation>
        <location evidence="4">Secreted</location>
    </subcellularLocation>
</comment>
<feature type="chain" id="PRO_5027133699" description="Phosphate-binding protein" evidence="4">
    <location>
        <begin position="22"/>
        <end position="327"/>
    </location>
</feature>
<dbReference type="EMBL" id="SACM01000005">
    <property type="protein sequence ID" value="RVT82989.1"/>
    <property type="molecule type" value="Genomic_DNA"/>
</dbReference>
<dbReference type="FunFam" id="3.40.190.10:FF:000055">
    <property type="entry name" value="Phosphate ABC transporter, phosphate-binding protein"/>
    <property type="match status" value="1"/>
</dbReference>
<accession>A0A437LCF5</accession>
<evidence type="ECO:0000256" key="1">
    <source>
        <dbReference type="ARBA" id="ARBA00008725"/>
    </source>
</evidence>
<name>A0A437LCF5_9BURK</name>
<evidence type="ECO:0000313" key="7">
    <source>
        <dbReference type="Proteomes" id="UP000288587"/>
    </source>
</evidence>
<dbReference type="GO" id="GO:0007155">
    <property type="term" value="P:cell adhesion"/>
    <property type="evidence" value="ECO:0007669"/>
    <property type="project" value="UniProtKB-UniRule"/>
</dbReference>
<feature type="domain" description="PBP" evidence="5">
    <location>
        <begin position="22"/>
        <end position="272"/>
    </location>
</feature>
<gene>
    <name evidence="6" type="ORF">EOD73_15625</name>
</gene>
<dbReference type="Gene3D" id="3.40.190.10">
    <property type="entry name" value="Periplasmic binding protein-like II"/>
    <property type="match status" value="2"/>
</dbReference>
<protein>
    <recommendedName>
        <fullName evidence="4">Phosphate-binding protein</fullName>
    </recommendedName>
</protein>
<keyword evidence="3 4" id="KW-0732">Signal</keyword>
<evidence type="ECO:0000256" key="3">
    <source>
        <dbReference type="ARBA" id="ARBA00022729"/>
    </source>
</evidence>
<dbReference type="InterPro" id="IPR024370">
    <property type="entry name" value="PBP_domain"/>
</dbReference>
<dbReference type="GO" id="GO:0042301">
    <property type="term" value="F:phosphate ion binding"/>
    <property type="evidence" value="ECO:0007669"/>
    <property type="project" value="UniProtKB-UniRule"/>
</dbReference>
<dbReference type="AlphaFoldDB" id="A0A437LCF5"/>
<evidence type="ECO:0000256" key="4">
    <source>
        <dbReference type="RuleBase" id="RU367119"/>
    </source>
</evidence>
<evidence type="ECO:0000256" key="2">
    <source>
        <dbReference type="ARBA" id="ARBA00022448"/>
    </source>
</evidence>
<keyword evidence="4" id="KW-0592">Phosphate transport</keyword>
<sequence length="327" mass="35107">MLKIAQTVALIGLTAALGAHAQVVKIDGSSTVFPITEGVAEDFQKAKKGSVKVTVGISGTGGGFKKFCRGETDISNASRPIQKKEMDDCKAAGIEYYELPIAFDALTVVINPKNSFLKQITVAELKAIWEPAAQGKITRWKQVNPAWPDAPIKLFGAGADSGTFDYFTEAVNGKAKASRGDFTASEDDNVLVQGISSDVNAIGYFGYAYYAENQAKLKALPIVNPKGQAVSPSEATVLNGSYEPLSRPIFIYVNAKSIAKPEVKEFVEYMLKNAAKISKEVKYVPLPAKAYTLGQEHLNKGKKGTVFGGKNEVGITIEELMAREASL</sequence>
<keyword evidence="7" id="KW-1185">Reference proteome</keyword>
<dbReference type="PANTHER" id="PTHR30570:SF1">
    <property type="entry name" value="PHOSPHATE-BINDING PROTEIN PSTS"/>
    <property type="match status" value="1"/>
</dbReference>
<evidence type="ECO:0000259" key="5">
    <source>
        <dbReference type="Pfam" id="PF12849"/>
    </source>
</evidence>
<dbReference type="InterPro" id="IPR011862">
    <property type="entry name" value="Phos-bd"/>
</dbReference>
<dbReference type="Pfam" id="PF12849">
    <property type="entry name" value="PBP_like_2"/>
    <property type="match status" value="1"/>
</dbReference>
<keyword evidence="4" id="KW-0964">Secreted</keyword>
<feature type="signal peptide" evidence="4">
    <location>
        <begin position="1"/>
        <end position="21"/>
    </location>
</feature>
<comment type="caution">
    <text evidence="6">The sequence shown here is derived from an EMBL/GenBank/DDBJ whole genome shotgun (WGS) entry which is preliminary data.</text>
</comment>
<keyword evidence="4" id="KW-0574">Periplasm</keyword>